<dbReference type="PANTHER" id="PTHR10681">
    <property type="entry name" value="THIOREDOXIN PEROXIDASE"/>
    <property type="match status" value="1"/>
</dbReference>
<dbReference type="GO" id="GO:0045454">
    <property type="term" value="P:cell redox homeostasis"/>
    <property type="evidence" value="ECO:0007669"/>
    <property type="project" value="TreeGrafter"/>
</dbReference>
<keyword evidence="2" id="KW-0560">Oxidoreductase</keyword>
<gene>
    <name evidence="5" type="ORF">BJ085DRAFT_40949</name>
</gene>
<evidence type="ECO:0000256" key="2">
    <source>
        <dbReference type="ARBA" id="ARBA00023002"/>
    </source>
</evidence>
<dbReference type="GO" id="GO:0033554">
    <property type="term" value="P:cellular response to stress"/>
    <property type="evidence" value="ECO:0007669"/>
    <property type="project" value="TreeGrafter"/>
</dbReference>
<organism evidence="5 6">
    <name type="scientific">Dimargaris cristalligena</name>
    <dbReference type="NCBI Taxonomy" id="215637"/>
    <lineage>
        <taxon>Eukaryota</taxon>
        <taxon>Fungi</taxon>
        <taxon>Fungi incertae sedis</taxon>
        <taxon>Zoopagomycota</taxon>
        <taxon>Kickxellomycotina</taxon>
        <taxon>Dimargaritomycetes</taxon>
        <taxon>Dimargaritales</taxon>
        <taxon>Dimargaritaceae</taxon>
        <taxon>Dimargaris</taxon>
    </lineage>
</organism>
<proteinExistence type="inferred from homology"/>
<dbReference type="STRING" id="215637.A0A4V1J4M0"/>
<keyword evidence="6" id="KW-1185">Reference proteome</keyword>
<dbReference type="GO" id="GO:0042744">
    <property type="term" value="P:hydrogen peroxide catabolic process"/>
    <property type="evidence" value="ECO:0007669"/>
    <property type="project" value="TreeGrafter"/>
</dbReference>
<sequence>MSVSAEKRSLPSQTSPTALRCKRVQLPKDSPAVEPTDSSLWGGLSNVPVGSLPPQSPLKELPLVPVTGIPLLDPITQECEPMALQSFSGRRLVLVFYPHDFEPTAMHSLMGYNEYLGHFTQLNCAVVGCSSDSEFAHRAWLNTSADYHGVFGLRFPLASDMLHKLARSVGVFDVARQFTHR</sequence>
<dbReference type="SUPFAM" id="SSF52833">
    <property type="entry name" value="Thioredoxin-like"/>
    <property type="match status" value="1"/>
</dbReference>
<evidence type="ECO:0000256" key="3">
    <source>
        <dbReference type="SAM" id="MobiDB-lite"/>
    </source>
</evidence>
<dbReference type="GO" id="GO:0005829">
    <property type="term" value="C:cytosol"/>
    <property type="evidence" value="ECO:0007669"/>
    <property type="project" value="TreeGrafter"/>
</dbReference>
<dbReference type="InterPro" id="IPR050217">
    <property type="entry name" value="Peroxiredoxin"/>
</dbReference>
<dbReference type="Gene3D" id="3.40.30.10">
    <property type="entry name" value="Glutaredoxin"/>
    <property type="match status" value="1"/>
</dbReference>
<reference evidence="6" key="1">
    <citation type="journal article" date="2018" name="Nat. Microbiol.">
        <title>Leveraging single-cell genomics to expand the fungal tree of life.</title>
        <authorList>
            <person name="Ahrendt S.R."/>
            <person name="Quandt C.A."/>
            <person name="Ciobanu D."/>
            <person name="Clum A."/>
            <person name="Salamov A."/>
            <person name="Andreopoulos B."/>
            <person name="Cheng J.F."/>
            <person name="Woyke T."/>
            <person name="Pelin A."/>
            <person name="Henrissat B."/>
            <person name="Reynolds N.K."/>
            <person name="Benny G.L."/>
            <person name="Smith M.E."/>
            <person name="James T.Y."/>
            <person name="Grigoriev I.V."/>
        </authorList>
    </citation>
    <scope>NUCLEOTIDE SEQUENCE [LARGE SCALE GENOMIC DNA]</scope>
    <source>
        <strain evidence="6">RSA 468</strain>
    </source>
</reference>
<evidence type="ECO:0000256" key="1">
    <source>
        <dbReference type="ARBA" id="ARBA00009796"/>
    </source>
</evidence>
<feature type="region of interest" description="Disordered" evidence="3">
    <location>
        <begin position="1"/>
        <end position="39"/>
    </location>
</feature>
<protein>
    <submittedName>
        <fullName evidence="5">Thioredoxin-like protein</fullName>
    </submittedName>
</protein>
<feature type="domain" description="Alkyl hydroperoxide reductase subunit C/ Thiol specific antioxidant" evidence="4">
    <location>
        <begin position="76"/>
        <end position="175"/>
    </location>
</feature>
<dbReference type="Pfam" id="PF00578">
    <property type="entry name" value="AhpC-TSA"/>
    <property type="match status" value="1"/>
</dbReference>
<dbReference type="InterPro" id="IPR036249">
    <property type="entry name" value="Thioredoxin-like_sf"/>
</dbReference>
<evidence type="ECO:0000259" key="4">
    <source>
        <dbReference type="Pfam" id="PF00578"/>
    </source>
</evidence>
<name>A0A4V1J4M0_9FUNG</name>
<dbReference type="AlphaFoldDB" id="A0A4V1J4M0"/>
<dbReference type="GO" id="GO:0006979">
    <property type="term" value="P:response to oxidative stress"/>
    <property type="evidence" value="ECO:0007669"/>
    <property type="project" value="TreeGrafter"/>
</dbReference>
<evidence type="ECO:0000313" key="6">
    <source>
        <dbReference type="Proteomes" id="UP000268162"/>
    </source>
</evidence>
<accession>A0A4V1J4M0</accession>
<comment type="similarity">
    <text evidence="1">Belongs to the peroxiredoxin family. AhpC/Prx1 subfamily.</text>
</comment>
<dbReference type="PANTHER" id="PTHR10681:SF128">
    <property type="entry name" value="THIOREDOXIN-DEPENDENT PEROXIDE REDUCTASE, MITOCHONDRIAL"/>
    <property type="match status" value="1"/>
</dbReference>
<dbReference type="InterPro" id="IPR000866">
    <property type="entry name" value="AhpC/TSA"/>
</dbReference>
<dbReference type="Proteomes" id="UP000268162">
    <property type="component" value="Unassembled WGS sequence"/>
</dbReference>
<evidence type="ECO:0000313" key="5">
    <source>
        <dbReference type="EMBL" id="RKP36029.1"/>
    </source>
</evidence>
<dbReference type="GO" id="GO:0008379">
    <property type="term" value="F:thioredoxin peroxidase activity"/>
    <property type="evidence" value="ECO:0007669"/>
    <property type="project" value="TreeGrafter"/>
</dbReference>
<dbReference type="EMBL" id="ML002731">
    <property type="protein sequence ID" value="RKP36029.1"/>
    <property type="molecule type" value="Genomic_DNA"/>
</dbReference>